<dbReference type="EMBL" id="MU006737">
    <property type="protein sequence ID" value="KAF2623381.1"/>
    <property type="molecule type" value="Genomic_DNA"/>
</dbReference>
<organism evidence="1 2">
    <name type="scientific">Macroventuria anomochaeta</name>
    <dbReference type="NCBI Taxonomy" id="301207"/>
    <lineage>
        <taxon>Eukaryota</taxon>
        <taxon>Fungi</taxon>
        <taxon>Dikarya</taxon>
        <taxon>Ascomycota</taxon>
        <taxon>Pezizomycotina</taxon>
        <taxon>Dothideomycetes</taxon>
        <taxon>Pleosporomycetidae</taxon>
        <taxon>Pleosporales</taxon>
        <taxon>Pleosporineae</taxon>
        <taxon>Didymellaceae</taxon>
        <taxon>Macroventuria</taxon>
    </lineage>
</organism>
<name>A0ACB6RN78_9PLEO</name>
<protein>
    <submittedName>
        <fullName evidence="1">Uncharacterized protein</fullName>
    </submittedName>
</protein>
<evidence type="ECO:0000313" key="1">
    <source>
        <dbReference type="EMBL" id="KAF2623381.1"/>
    </source>
</evidence>
<gene>
    <name evidence="1" type="ORF">BU25DRAFT_424898</name>
</gene>
<keyword evidence="2" id="KW-1185">Reference proteome</keyword>
<accession>A0ACB6RN78</accession>
<evidence type="ECO:0000313" key="2">
    <source>
        <dbReference type="Proteomes" id="UP000799754"/>
    </source>
</evidence>
<dbReference type="Proteomes" id="UP000799754">
    <property type="component" value="Unassembled WGS sequence"/>
</dbReference>
<reference evidence="1" key="1">
    <citation type="journal article" date="2020" name="Stud. Mycol.">
        <title>101 Dothideomycetes genomes: a test case for predicting lifestyles and emergence of pathogens.</title>
        <authorList>
            <person name="Haridas S."/>
            <person name="Albert R."/>
            <person name="Binder M."/>
            <person name="Bloem J."/>
            <person name="Labutti K."/>
            <person name="Salamov A."/>
            <person name="Andreopoulos B."/>
            <person name="Baker S."/>
            <person name="Barry K."/>
            <person name="Bills G."/>
            <person name="Bluhm B."/>
            <person name="Cannon C."/>
            <person name="Castanera R."/>
            <person name="Culley D."/>
            <person name="Daum C."/>
            <person name="Ezra D."/>
            <person name="Gonzalez J."/>
            <person name="Henrissat B."/>
            <person name="Kuo A."/>
            <person name="Liang C."/>
            <person name="Lipzen A."/>
            <person name="Lutzoni F."/>
            <person name="Magnuson J."/>
            <person name="Mondo S."/>
            <person name="Nolan M."/>
            <person name="Ohm R."/>
            <person name="Pangilinan J."/>
            <person name="Park H.-J."/>
            <person name="Ramirez L."/>
            <person name="Alfaro M."/>
            <person name="Sun H."/>
            <person name="Tritt A."/>
            <person name="Yoshinaga Y."/>
            <person name="Zwiers L.-H."/>
            <person name="Turgeon B."/>
            <person name="Goodwin S."/>
            <person name="Spatafora J."/>
            <person name="Crous P."/>
            <person name="Grigoriev I."/>
        </authorList>
    </citation>
    <scope>NUCLEOTIDE SEQUENCE</scope>
    <source>
        <strain evidence="1">CBS 525.71</strain>
    </source>
</reference>
<sequence length="229" mass="26618">MILFQIVQTCGCNVPWYDCELECYCYECDEYFPMGGWQEVYCSVARHHIAMCDYDFSYDETSSDESIWHSRKLSTLMNHAPIDGDKGVRFRINRREHRLVDWDGAALSHLWSDLDIDHRGNSSVQHEWEVNARPDVWCRSCGRFKSEVQSLGSCPCSTGGAFSWPCWSKASDGHKWNSKLWEDRLLQEYLEGANVADSERAQEYLRVGHMLPSDGYYLDCGKLEQSYDF</sequence>
<proteinExistence type="predicted"/>
<comment type="caution">
    <text evidence="1">The sequence shown here is derived from an EMBL/GenBank/DDBJ whole genome shotgun (WGS) entry which is preliminary data.</text>
</comment>